<dbReference type="EMBL" id="GIDH01001316">
    <property type="protein sequence ID" value="NOV53259.1"/>
    <property type="molecule type" value="Transcribed_RNA"/>
</dbReference>
<accession>A0A6M2E494</accession>
<protein>
    <submittedName>
        <fullName evidence="1">Uncharacterized protein</fullName>
    </submittedName>
</protein>
<sequence length="169" mass="19680">MCRRLAGRGYFHPLSNVWRVLFLSEKRRYHADAWELVEAVRLRPSAKPFFEKKVASVISHALNRCDVDIVQRLLSVVLYLGMKESCGLVLSFLLEFHCDAEDVKSAQKAFKHSEMYGIELNPVTFYRYTCFLSSQGIQVPYELLLKKYNMDTTKAKQDAAKHSKFKFKF</sequence>
<reference evidence="1" key="1">
    <citation type="submission" date="2019-12" db="EMBL/GenBank/DDBJ databases">
        <title>The sialotranscriptome of the gopher-tortoise tick, Amblyomma tuberculatum.</title>
        <authorList>
            <person name="Karim S."/>
            <person name="Andersen J."/>
            <person name="Kumar D."/>
            <person name="Adamson S."/>
            <person name="Ennen J."/>
            <person name="Qualis C.P."/>
            <person name="Ribeiro J.M.C."/>
        </authorList>
    </citation>
    <scope>NUCLEOTIDE SEQUENCE</scope>
    <source>
        <strain evidence="1">Removed</strain>
        <tissue evidence="1">Salivary glands</tissue>
    </source>
</reference>
<dbReference type="AlphaFoldDB" id="A0A6M2E494"/>
<proteinExistence type="predicted"/>
<organism evidence="1">
    <name type="scientific">Amblyomma tuberculatum</name>
    <dbReference type="NCBI Taxonomy" id="48802"/>
    <lineage>
        <taxon>Eukaryota</taxon>
        <taxon>Metazoa</taxon>
        <taxon>Ecdysozoa</taxon>
        <taxon>Arthropoda</taxon>
        <taxon>Chelicerata</taxon>
        <taxon>Arachnida</taxon>
        <taxon>Acari</taxon>
        <taxon>Parasitiformes</taxon>
        <taxon>Ixodida</taxon>
        <taxon>Ixodoidea</taxon>
        <taxon>Ixodidae</taxon>
        <taxon>Amblyomminae</taxon>
        <taxon>Amblyomma</taxon>
    </lineage>
</organism>
<name>A0A6M2E494_9ACAR</name>
<evidence type="ECO:0000313" key="1">
    <source>
        <dbReference type="EMBL" id="NOV53259.1"/>
    </source>
</evidence>